<gene>
    <name evidence="1" type="ORF">CLV60_103195</name>
</gene>
<sequence length="34" mass="4269">METGPSGVQLCIVNFNIYDDEQDRFYYRNQYRFW</sequence>
<organism evidence="1 2">
    <name type="scientific">Dyadobacter jiangsuensis</name>
    <dbReference type="NCBI Taxonomy" id="1591085"/>
    <lineage>
        <taxon>Bacteria</taxon>
        <taxon>Pseudomonadati</taxon>
        <taxon>Bacteroidota</taxon>
        <taxon>Cytophagia</taxon>
        <taxon>Cytophagales</taxon>
        <taxon>Spirosomataceae</taxon>
        <taxon>Dyadobacter</taxon>
    </lineage>
</organism>
<keyword evidence="2" id="KW-1185">Reference proteome</keyword>
<comment type="caution">
    <text evidence="1">The sequence shown here is derived from an EMBL/GenBank/DDBJ whole genome shotgun (WGS) entry which is preliminary data.</text>
</comment>
<reference evidence="1 2" key="1">
    <citation type="submission" date="2018-03" db="EMBL/GenBank/DDBJ databases">
        <title>Genomic Encyclopedia of Archaeal and Bacterial Type Strains, Phase II (KMG-II): from individual species to whole genera.</title>
        <authorList>
            <person name="Goeker M."/>
        </authorList>
    </citation>
    <scope>NUCLEOTIDE SEQUENCE [LARGE SCALE GENOMIC DNA]</scope>
    <source>
        <strain evidence="1 2">DSM 29057</strain>
    </source>
</reference>
<dbReference type="AlphaFoldDB" id="A0A2P8GBH6"/>
<accession>A0A2P8GBH6</accession>
<evidence type="ECO:0000313" key="1">
    <source>
        <dbReference type="EMBL" id="PSL31329.1"/>
    </source>
</evidence>
<protein>
    <submittedName>
        <fullName evidence="1">Uncharacterized protein</fullName>
    </submittedName>
</protein>
<dbReference type="Proteomes" id="UP000241964">
    <property type="component" value="Unassembled WGS sequence"/>
</dbReference>
<evidence type="ECO:0000313" key="2">
    <source>
        <dbReference type="Proteomes" id="UP000241964"/>
    </source>
</evidence>
<proteinExistence type="predicted"/>
<name>A0A2P8GBH6_9BACT</name>
<dbReference type="EMBL" id="PYAS01000003">
    <property type="protein sequence ID" value="PSL31329.1"/>
    <property type="molecule type" value="Genomic_DNA"/>
</dbReference>